<reference evidence="1" key="2">
    <citation type="submission" date="2022-04" db="EMBL/GenBank/DDBJ databases">
        <authorList>
            <person name="Fokt H."/>
            <person name="Baines J."/>
        </authorList>
    </citation>
    <scope>NUCLEOTIDE SEQUENCE</scope>
    <source>
        <strain evidence="1">KH365_2</strain>
        <strain evidence="2">KH569_7</strain>
    </source>
</reference>
<organism evidence="1 3">
    <name type="scientific">Bacteroides muris</name>
    <name type="common">ex Fokt et al. 2023</name>
    <dbReference type="NCBI Taxonomy" id="2937417"/>
    <lineage>
        <taxon>Bacteria</taxon>
        <taxon>Pseudomonadati</taxon>
        <taxon>Bacteroidota</taxon>
        <taxon>Bacteroidia</taxon>
        <taxon>Bacteroidales</taxon>
        <taxon>Bacteroidaceae</taxon>
        <taxon>Bacteroides</taxon>
    </lineage>
</organism>
<dbReference type="Proteomes" id="UP001143192">
    <property type="component" value="Unassembled WGS sequence"/>
</dbReference>
<accession>A0A9X2SS47</accession>
<dbReference type="Proteomes" id="UP001143810">
    <property type="component" value="Unassembled WGS sequence"/>
</dbReference>
<name>A0A9X2SS47_9BACE</name>
<dbReference type="RefSeq" id="WP_257930604.1">
    <property type="nucleotide sequence ID" value="NZ_JAMZED010000003.1"/>
</dbReference>
<dbReference type="Pfam" id="PF15869">
    <property type="entry name" value="TolB_like"/>
    <property type="match status" value="1"/>
</dbReference>
<keyword evidence="3" id="KW-1185">Reference proteome</keyword>
<dbReference type="AlphaFoldDB" id="A0A9X2SS47"/>
<evidence type="ECO:0000313" key="3">
    <source>
        <dbReference type="Proteomes" id="UP001143192"/>
    </source>
</evidence>
<reference evidence="1" key="1">
    <citation type="journal article" date="2022" name="Arch. Microbiol.">
        <title>Bacteroides muris sp. nov. isolated from the cecum of wild-derived house mice.</title>
        <authorList>
            <person name="Fokt H."/>
            <person name="Unni R."/>
            <person name="Repnik U."/>
            <person name="Schmitz R.A."/>
            <person name="Bramkamp M."/>
            <person name="Baines J.F."/>
            <person name="Unterweger D."/>
        </authorList>
    </citation>
    <scope>NUCLEOTIDE SEQUENCE</scope>
    <source>
        <strain evidence="1">KH365_2</strain>
        <strain evidence="2">KH569_7</strain>
    </source>
</reference>
<comment type="caution">
    <text evidence="1">The sequence shown here is derived from an EMBL/GenBank/DDBJ whole genome shotgun (WGS) entry which is preliminary data.</text>
</comment>
<dbReference type="EMBL" id="JAMZED010000003">
    <property type="protein sequence ID" value="MCR6503523.1"/>
    <property type="molecule type" value="Genomic_DNA"/>
</dbReference>
<dbReference type="PROSITE" id="PS51257">
    <property type="entry name" value="PROKAR_LIPOPROTEIN"/>
    <property type="match status" value="1"/>
</dbReference>
<dbReference type="EMBL" id="JAMZEE010000030">
    <property type="protein sequence ID" value="MCR6508905.1"/>
    <property type="molecule type" value="Genomic_DNA"/>
</dbReference>
<evidence type="ECO:0000313" key="2">
    <source>
        <dbReference type="EMBL" id="MCR6508905.1"/>
    </source>
</evidence>
<protein>
    <submittedName>
        <fullName evidence="1">TolB-like 6-bladed beta-propeller domain-containing protein</fullName>
    </submittedName>
</protein>
<evidence type="ECO:0000313" key="1">
    <source>
        <dbReference type="EMBL" id="MCR6503523.1"/>
    </source>
</evidence>
<gene>
    <name evidence="2" type="ORF">M1B78_12230</name>
    <name evidence="1" type="ORF">M1B79_02240</name>
</gene>
<proteinExistence type="predicted"/>
<sequence>MMKKNFLFMLLLICMLGGCKDEKHDSVLNLFSESQQLFQEKENLIKDEFLAVIEGMTCNEEYLIVYDLHSGDSYTLFDRKTGAYITRFGTIGQGPGEIPAGCYGYMLNKCFSVFDNQTRVVMKYKLDALRSDKTDGENPVRLTKYDIPDSQISRLIAIDDSTFLGAGTYQSRYQYLLFNKNSDVLDYGVDIYNASDESFNQYTKYLSNQGDLVMQPEKKFFAYSLNFSSNLDIIENINGKIKLKKSLRFGNPIYKPGAEADGLYQSVDMTEDTQVGYINLCATTKYLYALYSDKKIYENGRKSNLVLVFDWEGNAIRKYLLDADAHYIAVDEIGQKIFAAVKNTEGGWSIASYVL</sequence>